<reference evidence="1 2" key="2">
    <citation type="submission" date="2019-04" db="EMBL/GenBank/DDBJ databases">
        <authorList>
            <person name="Yang S."/>
            <person name="Wei W."/>
        </authorList>
    </citation>
    <scope>NUCLEOTIDE SEQUENCE [LARGE SCALE GENOMIC DNA]</scope>
    <source>
        <strain evidence="2">ZP60</strain>
    </source>
</reference>
<dbReference type="InterPro" id="IPR055687">
    <property type="entry name" value="DUF7263"/>
</dbReference>
<dbReference type="KEGG" id="halz:E5139_03940"/>
<dbReference type="OMA" id="WTVRAND"/>
<dbReference type="RefSeq" id="WP_012807661.1">
    <property type="nucleotide sequence ID" value="NZ_CP039375.1"/>
</dbReference>
<gene>
    <name evidence="1" type="ORF">E5139_03940</name>
</gene>
<evidence type="ECO:0000313" key="2">
    <source>
        <dbReference type="Proteomes" id="UP000297053"/>
    </source>
</evidence>
<dbReference type="Pfam" id="PF23924">
    <property type="entry name" value="DUF7263"/>
    <property type="match status" value="1"/>
</dbReference>
<organism evidence="1 2">
    <name type="scientific">Halomicrobium mukohataei</name>
    <dbReference type="NCBI Taxonomy" id="57705"/>
    <lineage>
        <taxon>Archaea</taxon>
        <taxon>Methanobacteriati</taxon>
        <taxon>Methanobacteriota</taxon>
        <taxon>Stenosarchaea group</taxon>
        <taxon>Halobacteria</taxon>
        <taxon>Halobacteriales</taxon>
        <taxon>Haloarculaceae</taxon>
        <taxon>Halomicrobium</taxon>
    </lineage>
</organism>
<protein>
    <submittedName>
        <fullName evidence="1">Uncharacterized protein</fullName>
    </submittedName>
</protein>
<dbReference type="AlphaFoldDB" id="A0A4D6KCZ8"/>
<name>A0A4D6KCZ8_9EURY</name>
<evidence type="ECO:0000313" key="1">
    <source>
        <dbReference type="EMBL" id="QCD64829.1"/>
    </source>
</evidence>
<proteinExistence type="predicted"/>
<accession>A0A4D6KCZ8</accession>
<dbReference type="GeneID" id="42178059"/>
<dbReference type="Proteomes" id="UP000297053">
    <property type="component" value="Chromosome"/>
</dbReference>
<sequence length="232" mass="24631">MSRQSRASCGRAQTGLPALAIALLVLTMVTGISLALADGAIGAADREPGERRVAVSLAAGLVAPESPLTERANVLGEERLSNVDQRQLRTAFPVTDETAVRVELDGDPLVTTGTPRTGTTIRRLVVVEERTTERVEPSLGWQRRVTLPQRGAGARLTLVPPAGTNVTTVRANDRVVLHDEDGLAGTYEIDLSRFETTTLQFSASGPLPDGSVEVEYDAIRTHKATLAVTADG</sequence>
<reference evidence="1 2" key="1">
    <citation type="submission" date="2019-04" db="EMBL/GenBank/DDBJ databases">
        <title>Complete genome sequence of Arthrobacter sp. ZXY-2 associated with effective atrazine degradation and salt adaptation.</title>
        <authorList>
            <person name="Zhao X."/>
        </authorList>
    </citation>
    <scope>NUCLEOTIDE SEQUENCE [LARGE SCALE GENOMIC DNA]</scope>
    <source>
        <strain evidence="2">ZP60</strain>
    </source>
</reference>
<dbReference type="EMBL" id="CP039375">
    <property type="protein sequence ID" value="QCD64829.1"/>
    <property type="molecule type" value="Genomic_DNA"/>
</dbReference>